<dbReference type="EMBL" id="ASYR01000041">
    <property type="protein sequence ID" value="KAF0647135.1"/>
    <property type="molecule type" value="Genomic_DNA"/>
</dbReference>
<evidence type="ECO:0000256" key="1">
    <source>
        <dbReference type="SAM" id="MobiDB-lite"/>
    </source>
</evidence>
<comment type="caution">
    <text evidence="2">The sequence shown here is derived from an EMBL/GenBank/DDBJ whole genome shotgun (WGS) entry which is preliminary data.</text>
</comment>
<feature type="region of interest" description="Disordered" evidence="1">
    <location>
        <begin position="48"/>
        <end position="68"/>
    </location>
</feature>
<organism evidence="2 3">
    <name type="scientific">Streptomyces fradiae ATCC 10745 = DSM 40063</name>
    <dbReference type="NCBI Taxonomy" id="1319510"/>
    <lineage>
        <taxon>Bacteria</taxon>
        <taxon>Bacillati</taxon>
        <taxon>Actinomycetota</taxon>
        <taxon>Actinomycetes</taxon>
        <taxon>Kitasatosporales</taxon>
        <taxon>Streptomycetaceae</taxon>
        <taxon>Streptomyces</taxon>
    </lineage>
</organism>
<protein>
    <submittedName>
        <fullName evidence="2">Uncharacterized protein</fullName>
    </submittedName>
</protein>
<accession>A0ABQ6XPA8</accession>
<evidence type="ECO:0000313" key="3">
    <source>
        <dbReference type="Proteomes" id="UP000731519"/>
    </source>
</evidence>
<name>A0ABQ6XPA8_STRFR</name>
<dbReference type="RefSeq" id="WP_031135441.1">
    <property type="nucleotide sequence ID" value="NZ_ASYR01000041.1"/>
</dbReference>
<reference evidence="2 3" key="1">
    <citation type="submission" date="2013-05" db="EMBL/GenBank/DDBJ databases">
        <title>Genome Sequence of Streptomyces fradiae.</title>
        <authorList>
            <person name="Kirby R."/>
        </authorList>
    </citation>
    <scope>NUCLEOTIDE SEQUENCE [LARGE SCALE GENOMIC DNA]</scope>
    <source>
        <strain evidence="2 3">ATCC 10745</strain>
    </source>
</reference>
<dbReference type="Proteomes" id="UP000731519">
    <property type="component" value="Unassembled WGS sequence"/>
</dbReference>
<keyword evidence="3" id="KW-1185">Reference proteome</keyword>
<proteinExistence type="predicted"/>
<feature type="region of interest" description="Disordered" evidence="1">
    <location>
        <begin position="1"/>
        <end position="31"/>
    </location>
</feature>
<dbReference type="GeneID" id="91403060"/>
<evidence type="ECO:0000313" key="2">
    <source>
        <dbReference type="EMBL" id="KAF0647135.1"/>
    </source>
</evidence>
<sequence length="68" mass="7454">MKVYTDPLTAETIPDGTFGGARPYSRPRGTVTPRWTREEQAAHLQALADAIRAPHPRPRPASTDTPTT</sequence>
<gene>
    <name evidence="2" type="ORF">K701_25445</name>
</gene>